<proteinExistence type="predicted"/>
<keyword evidence="2" id="KW-0472">Membrane</keyword>
<name>A0A8J2Q2P8_9HEXA</name>
<protein>
    <submittedName>
        <fullName evidence="3">Uncharacterized protein</fullName>
    </submittedName>
</protein>
<dbReference type="AlphaFoldDB" id="A0A8J2Q2P8"/>
<comment type="caution">
    <text evidence="3">The sequence shown here is derived from an EMBL/GenBank/DDBJ whole genome shotgun (WGS) entry which is preliminary data.</text>
</comment>
<evidence type="ECO:0000256" key="2">
    <source>
        <dbReference type="SAM" id="Phobius"/>
    </source>
</evidence>
<evidence type="ECO:0000313" key="3">
    <source>
        <dbReference type="EMBL" id="CAG7838452.1"/>
    </source>
</evidence>
<organism evidence="3 4">
    <name type="scientific">Allacma fusca</name>
    <dbReference type="NCBI Taxonomy" id="39272"/>
    <lineage>
        <taxon>Eukaryota</taxon>
        <taxon>Metazoa</taxon>
        <taxon>Ecdysozoa</taxon>
        <taxon>Arthropoda</taxon>
        <taxon>Hexapoda</taxon>
        <taxon>Collembola</taxon>
        <taxon>Symphypleona</taxon>
        <taxon>Sminthuridae</taxon>
        <taxon>Allacma</taxon>
    </lineage>
</organism>
<gene>
    <name evidence="3" type="ORF">AFUS01_LOCUS47424</name>
</gene>
<dbReference type="Proteomes" id="UP000708208">
    <property type="component" value="Unassembled WGS sequence"/>
</dbReference>
<evidence type="ECO:0000313" key="4">
    <source>
        <dbReference type="Proteomes" id="UP000708208"/>
    </source>
</evidence>
<reference evidence="3" key="1">
    <citation type="submission" date="2021-06" db="EMBL/GenBank/DDBJ databases">
        <authorList>
            <person name="Hodson N. C."/>
            <person name="Mongue J. A."/>
            <person name="Jaron S. K."/>
        </authorList>
    </citation>
    <scope>NUCLEOTIDE SEQUENCE</scope>
</reference>
<sequence length="415" mass="47393">MSTRNNNTKAPKKLAKWLRFYDIVAYVVFSVDLLYALGYITYIGILINDWKMYLPYKPSRAWLELNSYSLLPSFCIVPAAPLLIWQVGARVELSSGDFYDRSYCSSDEEARAFRIAMQSNVRGITYVNWQYSLVYGNLSNNFIVLDYEHGKDGYRVQKSSGDDKFLAMPNNISLPPGGFWKPPYTADRGVRWWTHLIQKDFKCCGSNIYTEWDIFDGDIYTDWNTNRLKAKYGNYPPSCYCDFECERNEIFRENCFSKCGHSAHDPHAKILATRKGCCIPYLQYLHNIYLVTFAMTLILCLLYGVTICVYILNYAATRTGSDVLTEHDPTVALIESDKEEDYFHGKFATNKPKTVSSTRIRSPGQYHTKSDNKGKLLSTTSASNNPGRGNDESGGLRQTVSDQAVLNKRKLKNSS</sequence>
<feature type="transmembrane region" description="Helical" evidence="2">
    <location>
        <begin position="288"/>
        <end position="312"/>
    </location>
</feature>
<feature type="compositionally biased region" description="Polar residues" evidence="1">
    <location>
        <begin position="377"/>
        <end position="387"/>
    </location>
</feature>
<feature type="transmembrane region" description="Helical" evidence="2">
    <location>
        <begin position="20"/>
        <end position="47"/>
    </location>
</feature>
<evidence type="ECO:0000256" key="1">
    <source>
        <dbReference type="SAM" id="MobiDB-lite"/>
    </source>
</evidence>
<dbReference type="EMBL" id="CAJVCH010571759">
    <property type="protein sequence ID" value="CAG7838452.1"/>
    <property type="molecule type" value="Genomic_DNA"/>
</dbReference>
<keyword evidence="4" id="KW-1185">Reference proteome</keyword>
<keyword evidence="2" id="KW-1133">Transmembrane helix</keyword>
<feature type="region of interest" description="Disordered" evidence="1">
    <location>
        <begin position="353"/>
        <end position="415"/>
    </location>
</feature>
<accession>A0A8J2Q2P8</accession>
<keyword evidence="2" id="KW-0812">Transmembrane</keyword>